<evidence type="ECO:0000313" key="3">
    <source>
        <dbReference type="EMBL" id="MFC4363985.1"/>
    </source>
</evidence>
<feature type="chain" id="PRO_5047264173" evidence="1">
    <location>
        <begin position="24"/>
        <end position="168"/>
    </location>
</feature>
<gene>
    <name evidence="3" type="ORF">ACFOX3_16830</name>
</gene>
<feature type="signal peptide" evidence="1">
    <location>
        <begin position="1"/>
        <end position="23"/>
    </location>
</feature>
<dbReference type="InterPro" id="IPR024266">
    <property type="entry name" value="DUF3806"/>
</dbReference>
<keyword evidence="4" id="KW-1185">Reference proteome</keyword>
<sequence>MPHLTMRSAGCVAILLACATAGAEQRANISELSWTDKQYMASQIQKVDELVRGEFGGQLHESTSDLDLLQRIVNRGVVEKADVQTQQALGMALGNVIAKETGMKWYAYKDSSGRNRALCVAETEHCLFPVTMLSRRMSVGLYPDVNKLYSESMEMLAPHLAKSPYDAD</sequence>
<reference evidence="4" key="1">
    <citation type="journal article" date="2019" name="Int. J. Syst. Evol. Microbiol.">
        <title>The Global Catalogue of Microorganisms (GCM) 10K type strain sequencing project: providing services to taxonomists for standard genome sequencing and annotation.</title>
        <authorList>
            <consortium name="The Broad Institute Genomics Platform"/>
            <consortium name="The Broad Institute Genome Sequencing Center for Infectious Disease"/>
            <person name="Wu L."/>
            <person name="Ma J."/>
        </authorList>
    </citation>
    <scope>NUCLEOTIDE SEQUENCE [LARGE SCALE GENOMIC DNA]</scope>
    <source>
        <strain evidence="4">CECT 8570</strain>
    </source>
</reference>
<dbReference type="Gene3D" id="1.20.120.1090">
    <property type="match status" value="1"/>
</dbReference>
<comment type="caution">
    <text evidence="3">The sequence shown here is derived from an EMBL/GenBank/DDBJ whole genome shotgun (WGS) entry which is preliminary data.</text>
</comment>
<protein>
    <submittedName>
        <fullName evidence="3">DUF3806 domain-containing protein</fullName>
    </submittedName>
</protein>
<name>A0ABV8V9W1_9GAMM</name>
<dbReference type="Proteomes" id="UP001595840">
    <property type="component" value="Unassembled WGS sequence"/>
</dbReference>
<feature type="domain" description="DUF3806" evidence="2">
    <location>
        <begin position="65"/>
        <end position="149"/>
    </location>
</feature>
<organism evidence="3 4">
    <name type="scientific">Simiduia curdlanivorans</name>
    <dbReference type="NCBI Taxonomy" id="1492769"/>
    <lineage>
        <taxon>Bacteria</taxon>
        <taxon>Pseudomonadati</taxon>
        <taxon>Pseudomonadota</taxon>
        <taxon>Gammaproteobacteria</taxon>
        <taxon>Cellvibrionales</taxon>
        <taxon>Cellvibrionaceae</taxon>
        <taxon>Simiduia</taxon>
    </lineage>
</organism>
<evidence type="ECO:0000256" key="1">
    <source>
        <dbReference type="SAM" id="SignalP"/>
    </source>
</evidence>
<dbReference type="RefSeq" id="WP_290262965.1">
    <property type="nucleotide sequence ID" value="NZ_JAUFQG010000004.1"/>
</dbReference>
<dbReference type="EMBL" id="JBHSCX010000021">
    <property type="protein sequence ID" value="MFC4363985.1"/>
    <property type="molecule type" value="Genomic_DNA"/>
</dbReference>
<dbReference type="Pfam" id="PF12713">
    <property type="entry name" value="DUF3806"/>
    <property type="match status" value="1"/>
</dbReference>
<dbReference type="PROSITE" id="PS51257">
    <property type="entry name" value="PROKAR_LIPOPROTEIN"/>
    <property type="match status" value="1"/>
</dbReference>
<evidence type="ECO:0000313" key="4">
    <source>
        <dbReference type="Proteomes" id="UP001595840"/>
    </source>
</evidence>
<accession>A0ABV8V9W1</accession>
<evidence type="ECO:0000259" key="2">
    <source>
        <dbReference type="Pfam" id="PF12713"/>
    </source>
</evidence>
<keyword evidence="1" id="KW-0732">Signal</keyword>
<proteinExistence type="predicted"/>